<evidence type="ECO:0000313" key="1">
    <source>
        <dbReference type="EMBL" id="OCC16571.1"/>
    </source>
</evidence>
<dbReference type="EMBL" id="MAGO01000001">
    <property type="protein sequence ID" value="OCC16571.1"/>
    <property type="molecule type" value="Genomic_DNA"/>
</dbReference>
<sequence>MDLFIIDEIGFKKVPQDAVDEFFETEKRRHENGPSGDFFRALI</sequence>
<evidence type="ECO:0000313" key="2">
    <source>
        <dbReference type="Proteomes" id="UP000093080"/>
    </source>
</evidence>
<reference evidence="1 2" key="1">
    <citation type="submission" date="2016-06" db="EMBL/GenBank/DDBJ databases">
        <title>Respiratory ammonification of nitrate coupled to the oxidation of elemental sulfur in deep-sea autotrophic thermophilic bacteria.</title>
        <authorList>
            <person name="Slobodkina G.B."/>
            <person name="Mardanov A.V."/>
            <person name="Ravin N.V."/>
            <person name="Frolova A.A."/>
            <person name="Viryasiv M.B."/>
            <person name="Chernyh N.A."/>
            <person name="Bonch-Osmolovskaya E.A."/>
            <person name="Slobodkin A.I."/>
        </authorList>
    </citation>
    <scope>NUCLEOTIDE SEQUENCE [LARGE SCALE GENOMIC DNA]</scope>
    <source>
        <strain evidence="1 2">S69</strain>
    </source>
</reference>
<dbReference type="RefSeq" id="WP_279614737.1">
    <property type="nucleotide sequence ID" value="NZ_MAGO01000001.1"/>
</dbReference>
<comment type="caution">
    <text evidence="1">The sequence shown here is derived from an EMBL/GenBank/DDBJ whole genome shotgun (WGS) entry which is preliminary data.</text>
</comment>
<gene>
    <name evidence="1" type="ORF">DBT_0389</name>
</gene>
<dbReference type="AlphaFoldDB" id="A0A1B9F9W8"/>
<protein>
    <submittedName>
        <fullName evidence="1">Mobile element protein</fullName>
    </submittedName>
</protein>
<dbReference type="Proteomes" id="UP000093080">
    <property type="component" value="Unassembled WGS sequence"/>
</dbReference>
<accession>A0A1B9F9W8</accession>
<name>A0A1B9F9W8_9BACT</name>
<keyword evidence="2" id="KW-1185">Reference proteome</keyword>
<proteinExistence type="predicted"/>
<organism evidence="1 2">
    <name type="scientific">Dissulfuribacter thermophilus</name>
    <dbReference type="NCBI Taxonomy" id="1156395"/>
    <lineage>
        <taxon>Bacteria</taxon>
        <taxon>Pseudomonadati</taxon>
        <taxon>Thermodesulfobacteriota</taxon>
        <taxon>Dissulfuribacteria</taxon>
        <taxon>Dissulfuribacterales</taxon>
        <taxon>Dissulfuribacteraceae</taxon>
        <taxon>Dissulfuribacter</taxon>
    </lineage>
</organism>